<dbReference type="AlphaFoldDB" id="T0ZTN7"/>
<dbReference type="NCBIfam" id="TIGR01128">
    <property type="entry name" value="holA"/>
    <property type="match status" value="1"/>
</dbReference>
<dbReference type="InterPro" id="IPR008921">
    <property type="entry name" value="DNA_pol3_clamp-load_cplx_C"/>
</dbReference>
<keyword evidence="2 8" id="KW-0808">Transferase</keyword>
<reference evidence="8" key="1">
    <citation type="submission" date="2013-08" db="EMBL/GenBank/DDBJ databases">
        <authorList>
            <person name="Mendez C."/>
            <person name="Richter M."/>
            <person name="Ferrer M."/>
            <person name="Sanchez J."/>
        </authorList>
    </citation>
    <scope>NUCLEOTIDE SEQUENCE</scope>
</reference>
<comment type="caution">
    <text evidence="8">The sequence shown here is derived from an EMBL/GenBank/DDBJ whole genome shotgun (WGS) entry which is preliminary data.</text>
</comment>
<dbReference type="SUPFAM" id="SSF52540">
    <property type="entry name" value="P-loop containing nucleoside triphosphate hydrolases"/>
    <property type="match status" value="1"/>
</dbReference>
<dbReference type="GO" id="GO:0003887">
    <property type="term" value="F:DNA-directed DNA polymerase activity"/>
    <property type="evidence" value="ECO:0007669"/>
    <property type="project" value="UniProtKB-KW"/>
</dbReference>
<keyword evidence="5" id="KW-0239">DNA-directed DNA polymerase</keyword>
<evidence type="ECO:0000256" key="3">
    <source>
        <dbReference type="ARBA" id="ARBA00022695"/>
    </source>
</evidence>
<dbReference type="PANTHER" id="PTHR34388">
    <property type="entry name" value="DNA POLYMERASE III SUBUNIT DELTA"/>
    <property type="match status" value="1"/>
</dbReference>
<evidence type="ECO:0000256" key="6">
    <source>
        <dbReference type="ARBA" id="ARBA00034754"/>
    </source>
</evidence>
<keyword evidence="3 8" id="KW-0548">Nucleotidyltransferase</keyword>
<evidence type="ECO:0000256" key="4">
    <source>
        <dbReference type="ARBA" id="ARBA00022705"/>
    </source>
</evidence>
<name>T0ZTN7_9ZZZZ</name>
<evidence type="ECO:0000313" key="8">
    <source>
        <dbReference type="EMBL" id="EQD51591.1"/>
    </source>
</evidence>
<sequence>MKLTPVDLARAKGPLPKSIWLIAGAETVLVREALGAIEKRIGSLGPIEREVFWIERTLEPGLVEAHDNPSLFNPRRLFVLHVMSTSWPSGLVPWLTDRLANPLPETWIVVTIASLERSLRESALYRLFLKDGGVVECWPPDSGRWGTEVDRRARANGLVPTPEARALLVHLTEGNLLALEGALKVLHLGQGPGPLEADAVGALLGAASRHGPFELAEAAIGGDPYRVLTITLELERDGAELPLVLGTLAHELHQVLGAPGARVHPRKLQLYERARRRGRRFWYDRLVELQAVDLVVKGQKPGRPFEAILLLALRMAAFDWAGGTVA</sequence>
<reference evidence="8" key="2">
    <citation type="journal article" date="2014" name="ISME J.">
        <title>Microbial stratification in low pH oxic and suboxic macroscopic growths along an acid mine drainage.</title>
        <authorList>
            <person name="Mendez-Garcia C."/>
            <person name="Mesa V."/>
            <person name="Sprenger R.R."/>
            <person name="Richter M."/>
            <person name="Diez M.S."/>
            <person name="Solano J."/>
            <person name="Bargiela R."/>
            <person name="Golyshina O.V."/>
            <person name="Manteca A."/>
            <person name="Ramos J.L."/>
            <person name="Gallego J.R."/>
            <person name="Llorente I."/>
            <person name="Martins Dos Santos V.A."/>
            <person name="Jensen O.N."/>
            <person name="Pelaez A.I."/>
            <person name="Sanchez J."/>
            <person name="Ferrer M."/>
        </authorList>
    </citation>
    <scope>NUCLEOTIDE SEQUENCE</scope>
</reference>
<evidence type="ECO:0000256" key="1">
    <source>
        <dbReference type="ARBA" id="ARBA00012417"/>
    </source>
</evidence>
<organism evidence="8">
    <name type="scientific">mine drainage metagenome</name>
    <dbReference type="NCBI Taxonomy" id="410659"/>
    <lineage>
        <taxon>unclassified sequences</taxon>
        <taxon>metagenomes</taxon>
        <taxon>ecological metagenomes</taxon>
    </lineage>
</organism>
<dbReference type="SUPFAM" id="SSF48019">
    <property type="entry name" value="post-AAA+ oligomerization domain-like"/>
    <property type="match status" value="1"/>
</dbReference>
<evidence type="ECO:0000256" key="7">
    <source>
        <dbReference type="ARBA" id="ARBA00049244"/>
    </source>
</evidence>
<dbReference type="InterPro" id="IPR027417">
    <property type="entry name" value="P-loop_NTPase"/>
</dbReference>
<dbReference type="CDD" id="cd18138">
    <property type="entry name" value="HLD_clamp_pol_III_delta"/>
    <property type="match status" value="1"/>
</dbReference>
<protein>
    <recommendedName>
        <fullName evidence="1">DNA-directed DNA polymerase</fullName>
        <ecNumber evidence="1">2.7.7.7</ecNumber>
    </recommendedName>
</protein>
<dbReference type="GO" id="GO:0006261">
    <property type="term" value="P:DNA-templated DNA replication"/>
    <property type="evidence" value="ECO:0007669"/>
    <property type="project" value="TreeGrafter"/>
</dbReference>
<evidence type="ECO:0000256" key="2">
    <source>
        <dbReference type="ARBA" id="ARBA00022679"/>
    </source>
</evidence>
<dbReference type="EMBL" id="AUZY01007083">
    <property type="protein sequence ID" value="EQD51591.1"/>
    <property type="molecule type" value="Genomic_DNA"/>
</dbReference>
<dbReference type="InterPro" id="IPR005790">
    <property type="entry name" value="DNA_polIII_delta"/>
</dbReference>
<dbReference type="GO" id="GO:0003677">
    <property type="term" value="F:DNA binding"/>
    <property type="evidence" value="ECO:0007669"/>
    <property type="project" value="InterPro"/>
</dbReference>
<proteinExistence type="inferred from homology"/>
<dbReference type="Gene3D" id="1.10.8.60">
    <property type="match status" value="1"/>
</dbReference>
<keyword evidence="4" id="KW-0235">DNA replication</keyword>
<comment type="catalytic activity">
    <reaction evidence="7">
        <text>DNA(n) + a 2'-deoxyribonucleoside 5'-triphosphate = DNA(n+1) + diphosphate</text>
        <dbReference type="Rhea" id="RHEA:22508"/>
        <dbReference type="Rhea" id="RHEA-COMP:17339"/>
        <dbReference type="Rhea" id="RHEA-COMP:17340"/>
        <dbReference type="ChEBI" id="CHEBI:33019"/>
        <dbReference type="ChEBI" id="CHEBI:61560"/>
        <dbReference type="ChEBI" id="CHEBI:173112"/>
        <dbReference type="EC" id="2.7.7.7"/>
    </reaction>
</comment>
<comment type="similarity">
    <text evidence="6">Belongs to the DNA polymerase HolA subunit family.</text>
</comment>
<dbReference type="EC" id="2.7.7.7" evidence="1"/>
<accession>T0ZTN7</accession>
<dbReference type="GO" id="GO:0009360">
    <property type="term" value="C:DNA polymerase III complex"/>
    <property type="evidence" value="ECO:0007669"/>
    <property type="project" value="TreeGrafter"/>
</dbReference>
<dbReference type="Gene3D" id="3.40.50.300">
    <property type="entry name" value="P-loop containing nucleotide triphosphate hydrolases"/>
    <property type="match status" value="1"/>
</dbReference>
<dbReference type="PANTHER" id="PTHR34388:SF1">
    <property type="entry name" value="DNA POLYMERASE III SUBUNIT DELTA"/>
    <property type="match status" value="1"/>
</dbReference>
<gene>
    <name evidence="8" type="ORF">B1B_10962</name>
</gene>
<evidence type="ECO:0000256" key="5">
    <source>
        <dbReference type="ARBA" id="ARBA00022932"/>
    </source>
</evidence>
<dbReference type="Gene3D" id="1.20.272.10">
    <property type="match status" value="1"/>
</dbReference>